<comment type="subunit">
    <text evidence="9">This enzyme consists of two polypeptide chains, which are synthesized in precursor form from a single polypeptide.</text>
</comment>
<dbReference type="InterPro" id="IPR043137">
    <property type="entry name" value="GGT_ssub_C"/>
</dbReference>
<evidence type="ECO:0000256" key="10">
    <source>
        <dbReference type="SAM" id="SignalP"/>
    </source>
</evidence>
<dbReference type="InterPro" id="IPR051792">
    <property type="entry name" value="GGT_bact"/>
</dbReference>
<evidence type="ECO:0000256" key="5">
    <source>
        <dbReference type="ARBA" id="ARBA00022801"/>
    </source>
</evidence>
<dbReference type="EMBL" id="JBHSFI010000004">
    <property type="protein sequence ID" value="MFC4629254.1"/>
    <property type="molecule type" value="Genomic_DNA"/>
</dbReference>
<dbReference type="EC" id="2.3.2.2" evidence="9"/>
<dbReference type="PANTHER" id="PTHR43199:SF1">
    <property type="entry name" value="GLUTATHIONE HYDROLASE PROENZYME"/>
    <property type="match status" value="1"/>
</dbReference>
<dbReference type="Gene3D" id="1.10.246.130">
    <property type="match status" value="1"/>
</dbReference>
<gene>
    <name evidence="11" type="primary">ggt</name>
    <name evidence="11" type="ORF">ACFO6V_13485</name>
</gene>
<comment type="PTM">
    <text evidence="9">Cleaved by autocatalysis into a large and a small subunit.</text>
</comment>
<evidence type="ECO:0000256" key="2">
    <source>
        <dbReference type="ARBA" id="ARBA00001089"/>
    </source>
</evidence>
<comment type="caution">
    <text evidence="11">The sequence shown here is derived from an EMBL/GenBank/DDBJ whole genome shotgun (WGS) entry which is preliminary data.</text>
</comment>
<dbReference type="EC" id="3.4.19.13" evidence="9"/>
<feature type="chain" id="PRO_5045456444" description="Glutathione hydrolase proenzyme" evidence="10">
    <location>
        <begin position="27"/>
        <end position="608"/>
    </location>
</feature>
<evidence type="ECO:0000256" key="3">
    <source>
        <dbReference type="ARBA" id="ARBA00009381"/>
    </source>
</evidence>
<keyword evidence="6 9" id="KW-0865">Zymogen</keyword>
<dbReference type="NCBIfam" id="TIGR00066">
    <property type="entry name" value="g_glut_trans"/>
    <property type="match status" value="1"/>
</dbReference>
<evidence type="ECO:0000256" key="9">
    <source>
        <dbReference type="RuleBase" id="RU368036"/>
    </source>
</evidence>
<name>A0ABV9HIY6_9MICO</name>
<comment type="catalytic activity">
    <reaction evidence="8 9">
        <text>an N-terminal (5-L-glutamyl)-[peptide] + an alpha-amino acid = 5-L-glutamyl amino acid + an N-terminal L-alpha-aminoacyl-[peptide]</text>
        <dbReference type="Rhea" id="RHEA:23904"/>
        <dbReference type="Rhea" id="RHEA-COMP:9780"/>
        <dbReference type="Rhea" id="RHEA-COMP:9795"/>
        <dbReference type="ChEBI" id="CHEBI:77644"/>
        <dbReference type="ChEBI" id="CHEBI:78597"/>
        <dbReference type="ChEBI" id="CHEBI:78599"/>
        <dbReference type="ChEBI" id="CHEBI:78608"/>
        <dbReference type="EC" id="2.3.2.2"/>
    </reaction>
</comment>
<dbReference type="SUPFAM" id="SSF56235">
    <property type="entry name" value="N-terminal nucleophile aminohydrolases (Ntn hydrolases)"/>
    <property type="match status" value="1"/>
</dbReference>
<dbReference type="InterPro" id="IPR000101">
    <property type="entry name" value="GGT_peptidase"/>
</dbReference>
<comment type="similarity">
    <text evidence="3 9">Belongs to the gamma-glutamyltransferase family.</text>
</comment>
<keyword evidence="5 9" id="KW-0378">Hydrolase</keyword>
<reference evidence="12" key="1">
    <citation type="journal article" date="2019" name="Int. J. Syst. Evol. Microbiol.">
        <title>The Global Catalogue of Microorganisms (GCM) 10K type strain sequencing project: providing services to taxonomists for standard genome sequencing and annotation.</title>
        <authorList>
            <consortium name="The Broad Institute Genomics Platform"/>
            <consortium name="The Broad Institute Genome Sequencing Center for Infectious Disease"/>
            <person name="Wu L."/>
            <person name="Ma J."/>
        </authorList>
    </citation>
    <scope>NUCLEOTIDE SEQUENCE [LARGE SCALE GENOMIC DNA]</scope>
    <source>
        <strain evidence="12">CCUG 42722</strain>
    </source>
</reference>
<evidence type="ECO:0000313" key="12">
    <source>
        <dbReference type="Proteomes" id="UP001596011"/>
    </source>
</evidence>
<proteinExistence type="inferred from homology"/>
<keyword evidence="12" id="KW-1185">Reference proteome</keyword>
<dbReference type="Gene3D" id="3.60.20.40">
    <property type="match status" value="1"/>
</dbReference>
<comment type="pathway">
    <text evidence="9">Sulfur metabolism; glutathione metabolism.</text>
</comment>
<evidence type="ECO:0000256" key="4">
    <source>
        <dbReference type="ARBA" id="ARBA00022679"/>
    </source>
</evidence>
<keyword evidence="9" id="KW-0317">Glutathione biosynthesis</keyword>
<organism evidence="11 12">
    <name type="scientific">Promicromonospora alba</name>
    <dbReference type="NCBI Taxonomy" id="1616110"/>
    <lineage>
        <taxon>Bacteria</taxon>
        <taxon>Bacillati</taxon>
        <taxon>Actinomycetota</taxon>
        <taxon>Actinomycetes</taxon>
        <taxon>Micrococcales</taxon>
        <taxon>Promicromonosporaceae</taxon>
        <taxon>Promicromonospora</taxon>
    </lineage>
</organism>
<evidence type="ECO:0000313" key="11">
    <source>
        <dbReference type="EMBL" id="MFC4629254.1"/>
    </source>
</evidence>
<keyword evidence="4 9" id="KW-0808">Transferase</keyword>
<keyword evidence="7 9" id="KW-0012">Acyltransferase</keyword>
<feature type="signal peptide" evidence="10">
    <location>
        <begin position="1"/>
        <end position="26"/>
    </location>
</feature>
<accession>A0ABV9HIY6</accession>
<keyword evidence="10" id="KW-0732">Signal</keyword>
<dbReference type="PRINTS" id="PR01210">
    <property type="entry name" value="GGTRANSPTASE"/>
</dbReference>
<dbReference type="Pfam" id="PF01019">
    <property type="entry name" value="G_glu_transpept"/>
    <property type="match status" value="1"/>
</dbReference>
<dbReference type="InterPro" id="IPR043138">
    <property type="entry name" value="GGT_lsub"/>
</dbReference>
<dbReference type="InterPro" id="IPR029055">
    <property type="entry name" value="Ntn_hydrolases_N"/>
</dbReference>
<dbReference type="RefSeq" id="WP_377136162.1">
    <property type="nucleotide sequence ID" value="NZ_JBHSFI010000004.1"/>
</dbReference>
<dbReference type="Proteomes" id="UP001596011">
    <property type="component" value="Unassembled WGS sequence"/>
</dbReference>
<comment type="catalytic activity">
    <reaction evidence="1 9">
        <text>an S-substituted glutathione + H2O = an S-substituted L-cysteinylglycine + L-glutamate</text>
        <dbReference type="Rhea" id="RHEA:59468"/>
        <dbReference type="ChEBI" id="CHEBI:15377"/>
        <dbReference type="ChEBI" id="CHEBI:29985"/>
        <dbReference type="ChEBI" id="CHEBI:90779"/>
        <dbReference type="ChEBI" id="CHEBI:143103"/>
        <dbReference type="EC" id="3.4.19.13"/>
    </reaction>
</comment>
<protein>
    <recommendedName>
        <fullName evidence="9">Glutathione hydrolase proenzyme</fullName>
        <ecNumber evidence="9">2.3.2.2</ecNumber>
        <ecNumber evidence="9">3.4.19.13</ecNumber>
    </recommendedName>
    <component>
        <recommendedName>
            <fullName evidence="9">Glutathione hydrolase large chain</fullName>
        </recommendedName>
    </component>
    <component>
        <recommendedName>
            <fullName evidence="9">Glutathione hydrolase small chain</fullName>
        </recommendedName>
    </component>
</protein>
<evidence type="ECO:0000256" key="8">
    <source>
        <dbReference type="ARBA" id="ARBA00047417"/>
    </source>
</evidence>
<dbReference type="PANTHER" id="PTHR43199">
    <property type="entry name" value="GLUTATHIONE HYDROLASE"/>
    <property type="match status" value="1"/>
</dbReference>
<sequence length="608" mass="62621">MRKKFPVRSSAATGALALLLAGAISAGPLDAAATETKAEPPKVPTSTGYGGAVSSLDPVVSEIGLQMLRRGGNATDAAVAMAAAIGVTDPYSAGIGGGGFFVHYDAASGEVETIDGRETAPSAIEHDAFIDPATGKSYPFYPDLVTGGVSVGVPGTPATWERALDRWGTRSLSEALRPATNVAEEGFVVDKLFYEQTLLNQARFQALTSTSDLFLPGGQAPAIGSVFRNPDLAQTYRTIANGGVEAFYEGALAQDIAAAVQAPPVAAGTTLPVPAGSMTAEDLAAYEVVDRDPVSVSYRGYDIFGMAPPASGGTTVGETLNILEQFDLGSQDDPAVLHHYIEASALAFADRAAYLGDGDFVDVPVAGLLDDTFAKERACLLDPTTAAAKPVTAGDARSYDGVCATPGAEGIVPEDTESPSTTNLTAVDRWGNVVEYTLTLEQIGGSGIVVPGRGFILNNELTDFSIEYSATDPNRLEAGKRPRSSMAPTIVLEDGRPVLALGSPGGSQIINTVTQMLINRIDLGMTIEEAIAAPRAAPQNSVRTIAEQAFVDSYGTALTGYGHTLRPTANAIGAATAIEIGPGGRLTAVAEPTRLGGGSARVVWPAGS</sequence>
<comment type="catalytic activity">
    <reaction evidence="2 9">
        <text>glutathione + H2O = L-cysteinylglycine + L-glutamate</text>
        <dbReference type="Rhea" id="RHEA:28807"/>
        <dbReference type="ChEBI" id="CHEBI:15377"/>
        <dbReference type="ChEBI" id="CHEBI:29985"/>
        <dbReference type="ChEBI" id="CHEBI:57925"/>
        <dbReference type="ChEBI" id="CHEBI:61694"/>
        <dbReference type="EC" id="3.4.19.13"/>
    </reaction>
</comment>
<evidence type="ECO:0000256" key="7">
    <source>
        <dbReference type="ARBA" id="ARBA00023315"/>
    </source>
</evidence>
<evidence type="ECO:0000256" key="6">
    <source>
        <dbReference type="ARBA" id="ARBA00023145"/>
    </source>
</evidence>
<dbReference type="GO" id="GO:0103068">
    <property type="term" value="F:leukotriene C4 gamma-glutamyl transferase activity"/>
    <property type="evidence" value="ECO:0007669"/>
    <property type="project" value="UniProtKB-EC"/>
</dbReference>
<evidence type="ECO:0000256" key="1">
    <source>
        <dbReference type="ARBA" id="ARBA00001049"/>
    </source>
</evidence>